<dbReference type="EMBL" id="MZGX01000014">
    <property type="protein sequence ID" value="OPX43851.1"/>
    <property type="molecule type" value="Genomic_DNA"/>
</dbReference>
<evidence type="ECO:0000313" key="5">
    <source>
        <dbReference type="EMBL" id="OPX43851.1"/>
    </source>
</evidence>
<dbReference type="InterPro" id="IPR008928">
    <property type="entry name" value="6-hairpin_glycosidase_sf"/>
</dbReference>
<dbReference type="HAMAP" id="MF_00929">
    <property type="entry name" value="Cellobiose_2_epim"/>
    <property type="match status" value="1"/>
</dbReference>
<dbReference type="STRING" id="48256.CLHUN_23330"/>
<evidence type="ECO:0000256" key="4">
    <source>
        <dbReference type="HAMAP-Rule" id="MF_00929"/>
    </source>
</evidence>
<comment type="similarity">
    <text evidence="2">Belongs to the N-acylglucosamine 2-epimerase family.</text>
</comment>
<dbReference type="Pfam" id="PF07221">
    <property type="entry name" value="GlcNAc_2-epim"/>
    <property type="match status" value="1"/>
</dbReference>
<evidence type="ECO:0000256" key="2">
    <source>
        <dbReference type="ARBA" id="ARBA00008558"/>
    </source>
</evidence>
<reference evidence="5 6" key="1">
    <citation type="submission" date="2017-03" db="EMBL/GenBank/DDBJ databases">
        <title>Genome sequence of Clostridium hungatei DSM 14427.</title>
        <authorList>
            <person name="Poehlein A."/>
            <person name="Daniel R."/>
        </authorList>
    </citation>
    <scope>NUCLEOTIDE SEQUENCE [LARGE SCALE GENOMIC DNA]</scope>
    <source>
        <strain evidence="5 6">DSM 14427</strain>
    </source>
</reference>
<dbReference type="AlphaFoldDB" id="A0A1V4SKU7"/>
<evidence type="ECO:0000256" key="1">
    <source>
        <dbReference type="ARBA" id="ARBA00001470"/>
    </source>
</evidence>
<dbReference type="InterPro" id="IPR010819">
    <property type="entry name" value="AGE/CE"/>
</dbReference>
<dbReference type="PANTHER" id="PTHR15108">
    <property type="entry name" value="N-ACYLGLUCOSAMINE-2-EPIMERASE"/>
    <property type="match status" value="1"/>
</dbReference>
<gene>
    <name evidence="5" type="primary">bfce</name>
    <name evidence="5" type="ORF">CLHUN_23330</name>
</gene>
<evidence type="ECO:0000256" key="3">
    <source>
        <dbReference type="ARBA" id="ARBA00023235"/>
    </source>
</evidence>
<organism evidence="5 6">
    <name type="scientific">Ruminiclostridium hungatei</name>
    <name type="common">Clostridium hungatei</name>
    <dbReference type="NCBI Taxonomy" id="48256"/>
    <lineage>
        <taxon>Bacteria</taxon>
        <taxon>Bacillati</taxon>
        <taxon>Bacillota</taxon>
        <taxon>Clostridia</taxon>
        <taxon>Eubacteriales</taxon>
        <taxon>Oscillospiraceae</taxon>
        <taxon>Ruminiclostridium</taxon>
    </lineage>
</organism>
<comment type="function">
    <text evidence="4">Catalyzes the reversible epimerization of cellobiose to 4-O-beta-D-glucopyranosyl-D-mannose (Glc-Man).</text>
</comment>
<comment type="similarity">
    <text evidence="4">Belongs to the cellobiose 2-epimerase family.</text>
</comment>
<dbReference type="Proteomes" id="UP000191554">
    <property type="component" value="Unassembled WGS sequence"/>
</dbReference>
<dbReference type="GO" id="GO:0005975">
    <property type="term" value="P:carbohydrate metabolic process"/>
    <property type="evidence" value="ECO:0007669"/>
    <property type="project" value="InterPro"/>
</dbReference>
<keyword evidence="3 4" id="KW-0413">Isomerase</keyword>
<evidence type="ECO:0000313" key="6">
    <source>
        <dbReference type="Proteomes" id="UP000191554"/>
    </source>
</evidence>
<dbReference type="Gene3D" id="1.50.10.10">
    <property type="match status" value="1"/>
</dbReference>
<dbReference type="InterPro" id="IPR012341">
    <property type="entry name" value="6hp_glycosidase-like_sf"/>
</dbReference>
<comment type="catalytic activity">
    <reaction evidence="1 4">
        <text>D-cellobiose = beta-D-glucosyl-(1-&gt;4)-D-mannopyranose</text>
        <dbReference type="Rhea" id="RHEA:23384"/>
        <dbReference type="ChEBI" id="CHEBI:17057"/>
        <dbReference type="ChEBI" id="CHEBI:47931"/>
        <dbReference type="EC" id="5.1.3.11"/>
    </reaction>
</comment>
<accession>A0A1V4SKU7</accession>
<proteinExistence type="inferred from homology"/>
<dbReference type="RefSeq" id="WP_242656505.1">
    <property type="nucleotide sequence ID" value="NZ_MZGX01000014.1"/>
</dbReference>
<dbReference type="InterPro" id="IPR028584">
    <property type="entry name" value="Cellobiose_2_epim"/>
</dbReference>
<dbReference type="SUPFAM" id="SSF48208">
    <property type="entry name" value="Six-hairpin glycosidases"/>
    <property type="match status" value="1"/>
</dbReference>
<protein>
    <recommendedName>
        <fullName evidence="4">Cellobiose 2-epimerase</fullName>
        <shortName evidence="4">CE</shortName>
        <ecNumber evidence="4">5.1.3.11</ecNumber>
    </recommendedName>
</protein>
<sequence length="433" mass="50121">MLKNIDSIDPIILAYILLDWRLMIAMALEIKNLLNSMRSELTNNILKFWLEHSLDFDNGGFYGYISNDLIVDTSHNKASVLNFRILWTYAAAYRHYGDEKYLMMAERAYNYTVRNFIDQKYSGVYWMLDFKGNPVDTKKQTYSIAFAIYALSEFYRATGKKESLQHAIELYHALETHSRDPVNKGYLEAFAKDWSPISNTRLSYSDMNAPKSMNTHLHVLEAYTNLYRVWKSEKLAGSLRELIDITIDHIIDPLTFQFRLYFDNYWIPLSKAVSYGHDIEGSWLLYEAAEVLGNEALLVKVRVTSVLMAKKVFSDGIDKINGGLFYERKNGILKDFKEWWAQAEAVVGFTNAYQLSGLVSFLREACNVWSFISSHLIDGRHGEWFWGTTADGSRVIHTEKVGPWKCPYHNSRMCFEMLERLSKIAADNEALFA</sequence>
<name>A0A1V4SKU7_RUMHU</name>
<dbReference type="EC" id="5.1.3.11" evidence="4"/>
<keyword evidence="6" id="KW-1185">Reference proteome</keyword>
<comment type="caution">
    <text evidence="5">The sequence shown here is derived from an EMBL/GenBank/DDBJ whole genome shotgun (WGS) entry which is preliminary data.</text>
</comment>
<dbReference type="GO" id="GO:0047736">
    <property type="term" value="F:cellobiose epimerase activity"/>
    <property type="evidence" value="ECO:0007669"/>
    <property type="project" value="UniProtKB-UniRule"/>
</dbReference>